<feature type="transmembrane region" description="Helical" evidence="2">
    <location>
        <begin position="49"/>
        <end position="69"/>
    </location>
</feature>
<reference evidence="3" key="1">
    <citation type="submission" date="2021-04" db="EMBL/GenBank/DDBJ databases">
        <title>Draft genome sequence of Xylanibacillus composti strain K13.</title>
        <authorList>
            <person name="Uke A."/>
            <person name="Chhe C."/>
            <person name="Baramee S."/>
            <person name="Kosugi A."/>
        </authorList>
    </citation>
    <scope>NUCLEOTIDE SEQUENCE</scope>
    <source>
        <strain evidence="3">K13</strain>
    </source>
</reference>
<feature type="compositionally biased region" description="Polar residues" evidence="1">
    <location>
        <begin position="16"/>
        <end position="26"/>
    </location>
</feature>
<keyword evidence="4" id="KW-1185">Reference proteome</keyword>
<evidence type="ECO:0000313" key="4">
    <source>
        <dbReference type="Proteomes" id="UP000677918"/>
    </source>
</evidence>
<keyword evidence="2" id="KW-0472">Membrane</keyword>
<sequence length="117" mass="12772">MNEQQPVMKQKPGANGQRQSGMNMPQQRMKRQSKMNEQQQQVWTLASRLTSVTVLLGIAAFVASFFASGSSMREYLMFGGIGLAVAACFLFALGLIFMLMLEAAGGHEHAEKQAVSS</sequence>
<dbReference type="RefSeq" id="WP_213413923.1">
    <property type="nucleotide sequence ID" value="NZ_BOVK01000072.1"/>
</dbReference>
<comment type="caution">
    <text evidence="3">The sequence shown here is derived from an EMBL/GenBank/DDBJ whole genome shotgun (WGS) entry which is preliminary data.</text>
</comment>
<proteinExistence type="predicted"/>
<dbReference type="Proteomes" id="UP000677918">
    <property type="component" value="Unassembled WGS sequence"/>
</dbReference>
<protein>
    <submittedName>
        <fullName evidence="3">Uncharacterized protein</fullName>
    </submittedName>
</protein>
<feature type="region of interest" description="Disordered" evidence="1">
    <location>
        <begin position="1"/>
        <end position="37"/>
    </location>
</feature>
<evidence type="ECO:0000313" key="3">
    <source>
        <dbReference type="EMBL" id="GIQ71123.1"/>
    </source>
</evidence>
<keyword evidence="2" id="KW-1133">Transmembrane helix</keyword>
<keyword evidence="2" id="KW-0812">Transmembrane</keyword>
<accession>A0A8J4H8S8</accession>
<name>A0A8J4H8S8_9BACL</name>
<organism evidence="3 4">
    <name type="scientific">Xylanibacillus composti</name>
    <dbReference type="NCBI Taxonomy" id="1572762"/>
    <lineage>
        <taxon>Bacteria</taxon>
        <taxon>Bacillati</taxon>
        <taxon>Bacillota</taxon>
        <taxon>Bacilli</taxon>
        <taxon>Bacillales</taxon>
        <taxon>Paenibacillaceae</taxon>
        <taxon>Xylanibacillus</taxon>
    </lineage>
</organism>
<dbReference type="EMBL" id="BOVK01000072">
    <property type="protein sequence ID" value="GIQ71123.1"/>
    <property type="molecule type" value="Genomic_DNA"/>
</dbReference>
<evidence type="ECO:0000256" key="1">
    <source>
        <dbReference type="SAM" id="MobiDB-lite"/>
    </source>
</evidence>
<gene>
    <name evidence="3" type="ORF">XYCOK13_39470</name>
</gene>
<dbReference type="AlphaFoldDB" id="A0A8J4H8S8"/>
<feature type="transmembrane region" description="Helical" evidence="2">
    <location>
        <begin position="75"/>
        <end position="101"/>
    </location>
</feature>
<evidence type="ECO:0000256" key="2">
    <source>
        <dbReference type="SAM" id="Phobius"/>
    </source>
</evidence>